<evidence type="ECO:0000256" key="1">
    <source>
        <dbReference type="ARBA" id="ARBA00023239"/>
    </source>
</evidence>
<dbReference type="Pfam" id="PF00206">
    <property type="entry name" value="Lyase_1"/>
    <property type="match status" value="1"/>
</dbReference>
<organism evidence="5 6">
    <name type="scientific">Lacisediminihabitans profunda</name>
    <dbReference type="NCBI Taxonomy" id="2594790"/>
    <lineage>
        <taxon>Bacteria</taxon>
        <taxon>Bacillati</taxon>
        <taxon>Actinomycetota</taxon>
        <taxon>Actinomycetes</taxon>
        <taxon>Micrococcales</taxon>
        <taxon>Microbacteriaceae</taxon>
        <taxon>Lacisediminihabitans</taxon>
    </lineage>
</organism>
<dbReference type="Proteomes" id="UP000321379">
    <property type="component" value="Unassembled WGS sequence"/>
</dbReference>
<dbReference type="GO" id="GO:0016829">
    <property type="term" value="F:lyase activity"/>
    <property type="evidence" value="ECO:0007669"/>
    <property type="project" value="UniProtKB-KW"/>
</dbReference>
<sequence>MRPCSSTIRSPAVPDAPGDDASDWGLLEPLAFGSGSCALTGDDAVLAALIAVEAALTGAWADAGLAPAWLEEIASSLSGARVDRDALRRGARAGGNPVIPLVAALRDYTDRERPGAGDWIHRGATSQDILDSALMLVASRAIVVVADRLDNLGARLADLADEHRGSLMPGRTLTQHAAPITFGAKVAGWLDGVESAIAALGRIEPPVQLAGSVGIGSSFVDLTGSPDAPAALRAGLAARLGLADPGRSWQAERSPVTRLASALATALGALGRIAADLLVLARTEVAEVAEGGAGSSSAMPQKRNPATAVLIVAAAGRSPGLLSTLFSAMASADERAAGEWHSEWQALRQLLALAVEASEASAALFAGLVVDADRMRANVDLTAGLIYSEEVFSRLTRDRGRAEATAMVASAIDGPTPFAEAVPMELSTATTLVAAATVVDAALARRAARLRKRDAS</sequence>
<comment type="caution">
    <text evidence="5">The sequence shown here is derived from an EMBL/GenBank/DDBJ whole genome shotgun (WGS) entry which is preliminary data.</text>
</comment>
<dbReference type="PANTHER" id="PTHR43172:SF2">
    <property type="entry name" value="ADENYLOSUCCINATE LYASE C-TERMINAL DOMAIN-CONTAINING PROTEIN"/>
    <property type="match status" value="1"/>
</dbReference>
<dbReference type="PRINTS" id="PR00145">
    <property type="entry name" value="ARGSUCLYASE"/>
</dbReference>
<keyword evidence="5" id="KW-0413">Isomerase</keyword>
<accession>A0A5C8UJI0</accession>
<dbReference type="SUPFAM" id="SSF48557">
    <property type="entry name" value="L-aspartase-like"/>
    <property type="match status" value="1"/>
</dbReference>
<dbReference type="InterPro" id="IPR024083">
    <property type="entry name" value="Fumarase/histidase_N"/>
</dbReference>
<dbReference type="PANTHER" id="PTHR43172">
    <property type="entry name" value="ADENYLOSUCCINATE LYASE"/>
    <property type="match status" value="1"/>
</dbReference>
<reference evidence="5 6" key="1">
    <citation type="submission" date="2019-08" db="EMBL/GenBank/DDBJ databases">
        <title>Bacterial whole genome sequence for Glaciihabitans sp. CHu50b-6-2.</title>
        <authorList>
            <person name="Jin L."/>
        </authorList>
    </citation>
    <scope>NUCLEOTIDE SEQUENCE [LARGE SCALE GENOMIC DNA]</scope>
    <source>
        <strain evidence="5 6">CHu50b-6-2</strain>
    </source>
</reference>
<proteinExistence type="inferred from homology"/>
<feature type="domain" description="Fumarate lyase N-terminal" evidence="4">
    <location>
        <begin position="112"/>
        <end position="317"/>
    </location>
</feature>
<name>A0A5C8UJI0_9MICO</name>
<evidence type="ECO:0000256" key="2">
    <source>
        <dbReference type="ARBA" id="ARBA00034772"/>
    </source>
</evidence>
<evidence type="ECO:0000313" key="5">
    <source>
        <dbReference type="EMBL" id="TXN28338.1"/>
    </source>
</evidence>
<keyword evidence="1" id="KW-0456">Lyase</keyword>
<feature type="region of interest" description="Disordered" evidence="3">
    <location>
        <begin position="1"/>
        <end position="20"/>
    </location>
</feature>
<dbReference type="InterPro" id="IPR022761">
    <property type="entry name" value="Fumarate_lyase_N"/>
</dbReference>
<dbReference type="Gene3D" id="1.10.275.10">
    <property type="entry name" value="Fumarase/aspartase (N-terminal domain)"/>
    <property type="match status" value="1"/>
</dbReference>
<gene>
    <name evidence="5" type="ORF">FVP33_17870</name>
</gene>
<evidence type="ECO:0000313" key="6">
    <source>
        <dbReference type="Proteomes" id="UP000321379"/>
    </source>
</evidence>
<dbReference type="InterPro" id="IPR000362">
    <property type="entry name" value="Fumarate_lyase_fam"/>
</dbReference>
<evidence type="ECO:0000259" key="4">
    <source>
        <dbReference type="Pfam" id="PF00206"/>
    </source>
</evidence>
<protein>
    <submittedName>
        <fullName evidence="5">3-carboxy-cis,cis-muconate cycloisomerase</fullName>
    </submittedName>
</protein>
<dbReference type="Gene3D" id="1.20.200.10">
    <property type="entry name" value="Fumarase/aspartase (Central domain)"/>
    <property type="match status" value="1"/>
</dbReference>
<dbReference type="PRINTS" id="PR00149">
    <property type="entry name" value="FUMRATELYASE"/>
</dbReference>
<dbReference type="EMBL" id="VRMG01000015">
    <property type="protein sequence ID" value="TXN28338.1"/>
    <property type="molecule type" value="Genomic_DNA"/>
</dbReference>
<dbReference type="AlphaFoldDB" id="A0A5C8UJI0"/>
<keyword evidence="6" id="KW-1185">Reference proteome</keyword>
<dbReference type="GO" id="GO:0016853">
    <property type="term" value="F:isomerase activity"/>
    <property type="evidence" value="ECO:0007669"/>
    <property type="project" value="UniProtKB-KW"/>
</dbReference>
<evidence type="ECO:0000256" key="3">
    <source>
        <dbReference type="SAM" id="MobiDB-lite"/>
    </source>
</evidence>
<comment type="similarity">
    <text evidence="2">Belongs to the class-II fumarase/aspartase family.</text>
</comment>
<dbReference type="InterPro" id="IPR008948">
    <property type="entry name" value="L-Aspartase-like"/>
</dbReference>